<name>A0AAV2BBX0_9ARAC</name>
<accession>A0AAV2BBX0</accession>
<reference evidence="3 4" key="1">
    <citation type="submission" date="2024-04" db="EMBL/GenBank/DDBJ databases">
        <authorList>
            <person name="Rising A."/>
            <person name="Reimegard J."/>
            <person name="Sonavane S."/>
            <person name="Akerstrom W."/>
            <person name="Nylinder S."/>
            <person name="Hedman E."/>
            <person name="Kallberg Y."/>
        </authorList>
    </citation>
    <scope>NUCLEOTIDE SEQUENCE [LARGE SCALE GENOMIC DNA]</scope>
</reference>
<sequence length="515" mass="60241">MRSLHAYLMHNTTMDNPIGVAFCLLLALPSVYLQEHAEHREFQYNSVVDPSTGRYNFAYDTGNDNDIAHSLHMQYQDANGIVRGRYGYTDPRGKLRMVEYEAGPNGFIARGDVGPDLFPHDQAQAPGSDNSQPVMSSLTDTSGNDFDLDPAPVQMAGWDPAEDPINQAQPGTDYSDQRSGIESEIATTDNSDGNEAMGQEQPRYTTINVTNENALDVYGPELGFYSDRYPRISYSLGNDVSEGHSISTNYQDNEQETTSNPMQENPSLNIHNIDIDPDQIREAAGTPVRRSVNATRAPLVRRSGDTVRASYRYYPRQTHDHDAEMRSRWAHDHYNERTYRLRQTHDHDAEKYRARQTHDHDAEKYRARQTHDHDAEKYRARQTHDHDAEKYRARQTHDHDAQKYRARQTHDHDAERYNRYYRYPDHNADRASYYRRVYGRYNYPRRIFYRDSHSMEPHEHYDNPVYQNYRDHQHSDVQLYGRYRNYAYPATAKPHQLHYVPSDKYHDKAYYWTYS</sequence>
<feature type="region of interest" description="Disordered" evidence="2">
    <location>
        <begin position="351"/>
        <end position="409"/>
    </location>
</feature>
<dbReference type="EMBL" id="CAXIEN010000316">
    <property type="protein sequence ID" value="CAL1292924.1"/>
    <property type="molecule type" value="Genomic_DNA"/>
</dbReference>
<dbReference type="Pfam" id="PF00379">
    <property type="entry name" value="Chitin_bind_4"/>
    <property type="match status" value="1"/>
</dbReference>
<evidence type="ECO:0000256" key="1">
    <source>
        <dbReference type="PROSITE-ProRule" id="PRU00497"/>
    </source>
</evidence>
<dbReference type="InterPro" id="IPR000618">
    <property type="entry name" value="Insect_cuticle"/>
</dbReference>
<keyword evidence="1" id="KW-0193">Cuticle</keyword>
<evidence type="ECO:0000313" key="4">
    <source>
        <dbReference type="Proteomes" id="UP001497382"/>
    </source>
</evidence>
<dbReference type="GO" id="GO:0042302">
    <property type="term" value="F:structural constituent of cuticle"/>
    <property type="evidence" value="ECO:0007669"/>
    <property type="project" value="UniProtKB-UniRule"/>
</dbReference>
<dbReference type="Proteomes" id="UP001497382">
    <property type="component" value="Unassembled WGS sequence"/>
</dbReference>
<dbReference type="PROSITE" id="PS51155">
    <property type="entry name" value="CHIT_BIND_RR_2"/>
    <property type="match status" value="1"/>
</dbReference>
<feature type="region of interest" description="Disordered" evidence="2">
    <location>
        <begin position="244"/>
        <end position="268"/>
    </location>
</feature>
<evidence type="ECO:0000313" key="3">
    <source>
        <dbReference type="EMBL" id="CAL1292924.1"/>
    </source>
</evidence>
<keyword evidence="4" id="KW-1185">Reference proteome</keyword>
<comment type="caution">
    <text evidence="3">The sequence shown here is derived from an EMBL/GenBank/DDBJ whole genome shotgun (WGS) entry which is preliminary data.</text>
</comment>
<organism evidence="3 4">
    <name type="scientific">Larinioides sclopetarius</name>
    <dbReference type="NCBI Taxonomy" id="280406"/>
    <lineage>
        <taxon>Eukaryota</taxon>
        <taxon>Metazoa</taxon>
        <taxon>Ecdysozoa</taxon>
        <taxon>Arthropoda</taxon>
        <taxon>Chelicerata</taxon>
        <taxon>Arachnida</taxon>
        <taxon>Araneae</taxon>
        <taxon>Araneomorphae</taxon>
        <taxon>Entelegynae</taxon>
        <taxon>Araneoidea</taxon>
        <taxon>Araneidae</taxon>
        <taxon>Larinioides</taxon>
    </lineage>
</organism>
<evidence type="ECO:0000256" key="2">
    <source>
        <dbReference type="SAM" id="MobiDB-lite"/>
    </source>
</evidence>
<proteinExistence type="predicted"/>
<protein>
    <submittedName>
        <fullName evidence="3">Uncharacterized protein</fullName>
    </submittedName>
</protein>
<gene>
    <name evidence="3" type="ORF">LARSCL_LOCUS17917</name>
</gene>
<dbReference type="AlphaFoldDB" id="A0AAV2BBX0"/>